<organism evidence="2 3">
    <name type="scientific">Ramazzottius varieornatus</name>
    <name type="common">Water bear</name>
    <name type="synonym">Tardigrade</name>
    <dbReference type="NCBI Taxonomy" id="947166"/>
    <lineage>
        <taxon>Eukaryota</taxon>
        <taxon>Metazoa</taxon>
        <taxon>Ecdysozoa</taxon>
        <taxon>Tardigrada</taxon>
        <taxon>Eutardigrada</taxon>
        <taxon>Parachela</taxon>
        <taxon>Hypsibioidea</taxon>
        <taxon>Ramazzottiidae</taxon>
        <taxon>Ramazzottius</taxon>
    </lineage>
</organism>
<proteinExistence type="predicted"/>
<evidence type="ECO:0000313" key="3">
    <source>
        <dbReference type="Proteomes" id="UP000186922"/>
    </source>
</evidence>
<evidence type="ECO:0000313" key="2">
    <source>
        <dbReference type="EMBL" id="GAU93563.1"/>
    </source>
</evidence>
<gene>
    <name evidence="2" type="primary">RvY_05488-1</name>
    <name evidence="2" type="synonym">RvY_05488.1</name>
    <name evidence="2" type="ORF">RvY_05488</name>
</gene>
<dbReference type="Proteomes" id="UP000186922">
    <property type="component" value="Unassembled WGS sequence"/>
</dbReference>
<comment type="caution">
    <text evidence="2">The sequence shown here is derived from an EMBL/GenBank/DDBJ whole genome shotgun (WGS) entry which is preliminary data.</text>
</comment>
<sequence>MSQVAVESMPHQFLSFTSAAPANPKWSSGLRTRKLNSSPAESKAKVHEFHSASPINAHPLVLLSKASKALKNIPEKRQQRPESPASKPAAPTKQETIPSTSQQVEKKRVVNVWGVFGTRENFNEMHIC</sequence>
<keyword evidence="3" id="KW-1185">Reference proteome</keyword>
<accession>A0A1D1V468</accession>
<feature type="compositionally biased region" description="Polar residues" evidence="1">
    <location>
        <begin position="17"/>
        <end position="40"/>
    </location>
</feature>
<reference evidence="2 3" key="1">
    <citation type="journal article" date="2016" name="Nat. Commun.">
        <title>Extremotolerant tardigrade genome and improved radiotolerance of human cultured cells by tardigrade-unique protein.</title>
        <authorList>
            <person name="Hashimoto T."/>
            <person name="Horikawa D.D."/>
            <person name="Saito Y."/>
            <person name="Kuwahara H."/>
            <person name="Kozuka-Hata H."/>
            <person name="Shin-I T."/>
            <person name="Minakuchi Y."/>
            <person name="Ohishi K."/>
            <person name="Motoyama A."/>
            <person name="Aizu T."/>
            <person name="Enomoto A."/>
            <person name="Kondo K."/>
            <person name="Tanaka S."/>
            <person name="Hara Y."/>
            <person name="Koshikawa S."/>
            <person name="Sagara H."/>
            <person name="Miura T."/>
            <person name="Yokobori S."/>
            <person name="Miyagawa K."/>
            <person name="Suzuki Y."/>
            <person name="Kubo T."/>
            <person name="Oyama M."/>
            <person name="Kohara Y."/>
            <person name="Fujiyama A."/>
            <person name="Arakawa K."/>
            <person name="Katayama T."/>
            <person name="Toyoda A."/>
            <person name="Kunieda T."/>
        </authorList>
    </citation>
    <scope>NUCLEOTIDE SEQUENCE [LARGE SCALE GENOMIC DNA]</scope>
    <source>
        <strain evidence="2 3">YOKOZUNA-1</strain>
    </source>
</reference>
<name>A0A1D1V468_RAMVA</name>
<feature type="region of interest" description="Disordered" evidence="1">
    <location>
        <begin position="17"/>
        <end position="42"/>
    </location>
</feature>
<dbReference type="EMBL" id="BDGG01000002">
    <property type="protein sequence ID" value="GAU93563.1"/>
    <property type="molecule type" value="Genomic_DNA"/>
</dbReference>
<evidence type="ECO:0000256" key="1">
    <source>
        <dbReference type="SAM" id="MobiDB-lite"/>
    </source>
</evidence>
<feature type="compositionally biased region" description="Polar residues" evidence="1">
    <location>
        <begin position="93"/>
        <end position="103"/>
    </location>
</feature>
<feature type="region of interest" description="Disordered" evidence="1">
    <location>
        <begin position="68"/>
        <end position="104"/>
    </location>
</feature>
<protein>
    <submittedName>
        <fullName evidence="2">Uncharacterized protein</fullName>
    </submittedName>
</protein>
<dbReference type="AlphaFoldDB" id="A0A1D1V468"/>